<dbReference type="InterPro" id="IPR051060">
    <property type="entry name" value="Carbamoyltrans_HypF-like"/>
</dbReference>
<evidence type="ECO:0000256" key="5">
    <source>
        <dbReference type="ARBA" id="ARBA00022771"/>
    </source>
</evidence>
<name>T0JQL6_9BACT</name>
<dbReference type="PROSITE" id="PS51160">
    <property type="entry name" value="ACYLPHOSPHATASE_3"/>
    <property type="match status" value="1"/>
</dbReference>
<evidence type="ECO:0000259" key="10">
    <source>
        <dbReference type="PROSITE" id="PS51160"/>
    </source>
</evidence>
<dbReference type="Gene3D" id="3.90.870.50">
    <property type="match status" value="1"/>
</dbReference>
<keyword evidence="13" id="KW-1185">Reference proteome</keyword>
<reference evidence="12 13" key="1">
    <citation type="submission" date="2013-07" db="EMBL/GenBank/DDBJ databases">
        <title>Sulfurimonas hongkongensis AST-10 Genome Sequencing.</title>
        <authorList>
            <person name="Cai L."/>
            <person name="Zhang T."/>
        </authorList>
    </citation>
    <scope>NUCLEOTIDE SEQUENCE [LARGE SCALE GENOMIC DNA]</scope>
    <source>
        <strain evidence="12 13">AST-10</strain>
    </source>
</reference>
<dbReference type="EC" id="6.2.-.-" evidence="8"/>
<evidence type="ECO:0000256" key="7">
    <source>
        <dbReference type="ARBA" id="ARBA00048220"/>
    </source>
</evidence>
<dbReference type="Pfam" id="PF01300">
    <property type="entry name" value="Sua5_yciO_yrdC"/>
    <property type="match status" value="1"/>
</dbReference>
<dbReference type="InterPro" id="IPR001792">
    <property type="entry name" value="Acylphosphatase-like_dom"/>
</dbReference>
<dbReference type="GO" id="GO:0008270">
    <property type="term" value="F:zinc ion binding"/>
    <property type="evidence" value="ECO:0007669"/>
    <property type="project" value="UniProtKB-KW"/>
</dbReference>
<dbReference type="PATRIC" id="fig|1172190.3.peg.247"/>
<dbReference type="Pfam" id="PF17788">
    <property type="entry name" value="HypF_C"/>
    <property type="match status" value="1"/>
</dbReference>
<feature type="domain" description="YrdC-like" evidence="11">
    <location>
        <begin position="199"/>
        <end position="384"/>
    </location>
</feature>
<evidence type="ECO:0000313" key="13">
    <source>
        <dbReference type="Proteomes" id="UP000015520"/>
    </source>
</evidence>
<gene>
    <name evidence="12" type="ORF">M947_01295</name>
</gene>
<comment type="similarity">
    <text evidence="2 8">Belongs to the carbamoyltransferase HypF family.</text>
</comment>
<dbReference type="InterPro" id="IPR055128">
    <property type="entry name" value="HypF_C_2"/>
</dbReference>
<dbReference type="InterPro" id="IPR004421">
    <property type="entry name" value="Carbamoyltransferase_HypF"/>
</dbReference>
<evidence type="ECO:0000256" key="2">
    <source>
        <dbReference type="ARBA" id="ARBA00008097"/>
    </source>
</evidence>
<accession>T0JQL6</accession>
<dbReference type="PANTHER" id="PTHR42959:SF1">
    <property type="entry name" value="CARBAMOYLTRANSFERASE HYPF"/>
    <property type="match status" value="1"/>
</dbReference>
<feature type="active site" evidence="9">
    <location>
        <position position="18"/>
    </location>
</feature>
<evidence type="ECO:0000256" key="3">
    <source>
        <dbReference type="ARBA" id="ARBA00022598"/>
    </source>
</evidence>
<dbReference type="eggNOG" id="COG0068">
    <property type="taxonomic scope" value="Bacteria"/>
</dbReference>
<dbReference type="InterPro" id="IPR041440">
    <property type="entry name" value="HypF_C"/>
</dbReference>
<keyword evidence="5" id="KW-0863">Zinc-finger</keyword>
<keyword evidence="6" id="KW-0862">Zinc</keyword>
<dbReference type="Pfam" id="PF22521">
    <property type="entry name" value="HypF_C_2"/>
    <property type="match status" value="1"/>
</dbReference>
<dbReference type="UniPathway" id="UPA00335"/>
<dbReference type="GO" id="GO:0051604">
    <property type="term" value="P:protein maturation"/>
    <property type="evidence" value="ECO:0007669"/>
    <property type="project" value="TreeGrafter"/>
</dbReference>
<dbReference type="InterPro" id="IPR017968">
    <property type="entry name" value="Acylphosphatase_CS"/>
</dbReference>
<dbReference type="PANTHER" id="PTHR42959">
    <property type="entry name" value="CARBAMOYLTRANSFERASE"/>
    <property type="match status" value="1"/>
</dbReference>
<dbReference type="GO" id="GO:0003725">
    <property type="term" value="F:double-stranded RNA binding"/>
    <property type="evidence" value="ECO:0007669"/>
    <property type="project" value="InterPro"/>
</dbReference>
<keyword evidence="3" id="KW-0436">Ligase</keyword>
<dbReference type="PROSITE" id="PS00150">
    <property type="entry name" value="ACYLPHOSPHATASE_1"/>
    <property type="match status" value="1"/>
</dbReference>
<dbReference type="GO" id="GO:0016874">
    <property type="term" value="F:ligase activity"/>
    <property type="evidence" value="ECO:0007669"/>
    <property type="project" value="UniProtKB-UniRule"/>
</dbReference>
<comment type="catalytic activity">
    <reaction evidence="9">
        <text>an acyl phosphate + H2O = a carboxylate + phosphate + H(+)</text>
        <dbReference type="Rhea" id="RHEA:14965"/>
        <dbReference type="ChEBI" id="CHEBI:15377"/>
        <dbReference type="ChEBI" id="CHEBI:15378"/>
        <dbReference type="ChEBI" id="CHEBI:29067"/>
        <dbReference type="ChEBI" id="CHEBI:43474"/>
        <dbReference type="ChEBI" id="CHEBI:59918"/>
        <dbReference type="EC" id="3.6.1.7"/>
    </reaction>
</comment>
<feature type="active site" evidence="9">
    <location>
        <position position="36"/>
    </location>
</feature>
<sequence>MRRVSYSIKGQVQGVGFRPFVYKKALEFSLVGFVKNDTSGVKLEMQGRDEDIKLFEDSLYSKLPPLARIDDVQITEIKLVQEDKFKIIQSDKGLSGSKTALIPTDVAICHKCLADIKRSKKFHNYFGTNCTNCGPRYSIIKTVPYDRKNTSMQKFEMCSSCEDEYKNPKMRRYHAQPISCNECGPILSLFRGETRVDEKDIIKKVASLIESAEIVAIKGIGGFHIVCDATNDEVIKKLREFKNRPAKPFAIMCRDLQQIESLAKVSEKEEELLASKEAPIVILKKLINSNNISSLVAPKIDRIGCFLPYTALHHLLFMHLKNPIVATSANLGDEPIIISAKDIFKKLPFVDFTLDFDREIISGVDDSLVQVVAAKMQTLRLSRGFAPKVIKLPFKSEKKILAVGANAKNSVAFVIGDNIILSPHIGDLDSMEAFGFFERTLESFKRFYDFEPDIIVHDKHPNYETTKWAKKQNCELLEVGHHLAHIYACKAEFGLSGDYLGFSFDGTGYGDDGTLWGGEIFVGDARKYSFKGIKLLGADKAIKEPRRVALSMLFDELSLEEVLELEFDVVKSFVASEIKMLHQSYIKNLNAPKTSSVARLFDAIASFSGLTQSVSYEGESGLLCESHYDKNIAKCFDYTIANNVIDIKIVEYILKGKMDKDELNSMLINTLVKIITDISKIEKLEVILSGGVFQNKTLLELVSQALKREKMKYYSQQKTAINDGGIALGQAYYVLSYNKKI</sequence>
<evidence type="ECO:0000256" key="1">
    <source>
        <dbReference type="ARBA" id="ARBA00004711"/>
    </source>
</evidence>
<keyword evidence="4" id="KW-0479">Metal-binding</keyword>
<dbReference type="Gene3D" id="3.30.110.120">
    <property type="match status" value="1"/>
</dbReference>
<dbReference type="InterPro" id="IPR017945">
    <property type="entry name" value="DHBP_synth_RibB-like_a/b_dom"/>
</dbReference>
<protein>
    <recommendedName>
        <fullName evidence="8">Carbamoyltransferase</fullName>
        <ecNumber evidence="8">6.2.-.-</ecNumber>
    </recommendedName>
</protein>
<organism evidence="12 13">
    <name type="scientific">Sulfurimonas hongkongensis</name>
    <dbReference type="NCBI Taxonomy" id="1172190"/>
    <lineage>
        <taxon>Bacteria</taxon>
        <taxon>Pseudomonadati</taxon>
        <taxon>Campylobacterota</taxon>
        <taxon>Epsilonproteobacteria</taxon>
        <taxon>Campylobacterales</taxon>
        <taxon>Sulfurimonadaceae</taxon>
        <taxon>Sulfurimonas</taxon>
    </lineage>
</organism>
<dbReference type="STRING" id="1172190.M947_01295"/>
<evidence type="ECO:0000259" key="11">
    <source>
        <dbReference type="PROSITE" id="PS51163"/>
    </source>
</evidence>
<dbReference type="InterPro" id="IPR036046">
    <property type="entry name" value="Acylphosphatase-like_dom_sf"/>
</dbReference>
<dbReference type="PROSITE" id="PS51163">
    <property type="entry name" value="YRDC"/>
    <property type="match status" value="1"/>
</dbReference>
<comment type="catalytic activity">
    <reaction evidence="7">
        <text>C-terminal L-cysteinyl-[HypE protein] + carbamoyl phosphate + ATP + H2O = C-terminal S-carboxamide-L-cysteinyl-[HypE protein] + AMP + phosphate + diphosphate + H(+)</text>
        <dbReference type="Rhea" id="RHEA:55636"/>
        <dbReference type="Rhea" id="RHEA-COMP:14247"/>
        <dbReference type="Rhea" id="RHEA-COMP:14392"/>
        <dbReference type="ChEBI" id="CHEBI:15377"/>
        <dbReference type="ChEBI" id="CHEBI:15378"/>
        <dbReference type="ChEBI" id="CHEBI:30616"/>
        <dbReference type="ChEBI" id="CHEBI:33019"/>
        <dbReference type="ChEBI" id="CHEBI:43474"/>
        <dbReference type="ChEBI" id="CHEBI:58228"/>
        <dbReference type="ChEBI" id="CHEBI:76913"/>
        <dbReference type="ChEBI" id="CHEBI:139126"/>
        <dbReference type="ChEBI" id="CHEBI:456215"/>
    </reaction>
</comment>
<keyword evidence="9" id="KW-0378">Hydrolase</keyword>
<evidence type="ECO:0000256" key="9">
    <source>
        <dbReference type="PROSITE-ProRule" id="PRU00520"/>
    </source>
</evidence>
<evidence type="ECO:0000256" key="6">
    <source>
        <dbReference type="ARBA" id="ARBA00022833"/>
    </source>
</evidence>
<dbReference type="GO" id="GO:0016743">
    <property type="term" value="F:carboxyl- or carbamoyltransferase activity"/>
    <property type="evidence" value="ECO:0007669"/>
    <property type="project" value="UniProtKB-UniRule"/>
</dbReference>
<dbReference type="NCBIfam" id="TIGR00143">
    <property type="entry name" value="hypF"/>
    <property type="match status" value="1"/>
</dbReference>
<dbReference type="RefSeq" id="WP_021286540.1">
    <property type="nucleotide sequence ID" value="NZ_AUPZ01000002.1"/>
</dbReference>
<dbReference type="SUPFAM" id="SSF54975">
    <property type="entry name" value="Acylphosphatase/BLUF domain-like"/>
    <property type="match status" value="1"/>
</dbReference>
<evidence type="ECO:0000313" key="12">
    <source>
        <dbReference type="EMBL" id="EQB40461.1"/>
    </source>
</evidence>
<dbReference type="AlphaFoldDB" id="T0JQL6"/>
<evidence type="ECO:0000256" key="8">
    <source>
        <dbReference type="PIRNR" id="PIRNR006256"/>
    </source>
</evidence>
<dbReference type="PIRSF" id="PIRSF006256">
    <property type="entry name" value="CMPcnvr_hdrg_mat"/>
    <property type="match status" value="1"/>
</dbReference>
<dbReference type="OrthoDB" id="9808093at2"/>
<dbReference type="Pfam" id="PF00708">
    <property type="entry name" value="Acylphosphatase"/>
    <property type="match status" value="1"/>
</dbReference>
<dbReference type="GO" id="GO:0003998">
    <property type="term" value="F:acylphosphatase activity"/>
    <property type="evidence" value="ECO:0007669"/>
    <property type="project" value="UniProtKB-EC"/>
</dbReference>
<dbReference type="InterPro" id="IPR011125">
    <property type="entry name" value="Znf_HypF"/>
</dbReference>
<dbReference type="Pfam" id="PF07503">
    <property type="entry name" value="zf-HYPF"/>
    <property type="match status" value="2"/>
</dbReference>
<dbReference type="Gene3D" id="3.30.420.360">
    <property type="match status" value="1"/>
</dbReference>
<feature type="domain" description="Acylphosphatase-like" evidence="10">
    <location>
        <begin position="3"/>
        <end position="89"/>
    </location>
</feature>
<proteinExistence type="inferred from homology"/>
<dbReference type="Proteomes" id="UP000015520">
    <property type="component" value="Unassembled WGS sequence"/>
</dbReference>
<dbReference type="EMBL" id="AUPZ01000002">
    <property type="protein sequence ID" value="EQB40461.1"/>
    <property type="molecule type" value="Genomic_DNA"/>
</dbReference>
<comment type="pathway">
    <text evidence="1">Protein modification; [NiFe] hydrogenase maturation.</text>
</comment>
<comment type="caution">
    <text evidence="12">The sequence shown here is derived from an EMBL/GenBank/DDBJ whole genome shotgun (WGS) entry which is preliminary data.</text>
</comment>
<dbReference type="InterPro" id="IPR006070">
    <property type="entry name" value="Sua5-like_dom"/>
</dbReference>
<dbReference type="Gene3D" id="3.30.420.40">
    <property type="match status" value="1"/>
</dbReference>
<evidence type="ECO:0000256" key="4">
    <source>
        <dbReference type="ARBA" id="ARBA00022723"/>
    </source>
</evidence>
<dbReference type="SUPFAM" id="SSF55821">
    <property type="entry name" value="YrdC/RibB"/>
    <property type="match status" value="1"/>
</dbReference>